<dbReference type="GeneID" id="10643814"/>
<evidence type="ECO:0000256" key="1">
    <source>
        <dbReference type="SAM" id="MobiDB-lite"/>
    </source>
</evidence>
<keyword evidence="4" id="KW-1185">Reference proteome</keyword>
<evidence type="ECO:0000313" key="3">
    <source>
        <dbReference type="EMBL" id="AEF96511.1"/>
    </source>
</evidence>
<sequence>MKKIISNKGQISLEFALLFAVAVSVAAIAGFYYVKSTKSSSITSEKSSVKGSTTTSNKDMELVDSIEEVITNEGQ</sequence>
<feature type="region of interest" description="Disordered" evidence="1">
    <location>
        <begin position="37"/>
        <end position="56"/>
    </location>
</feature>
<dbReference type="KEGG" id="mig:Metig_0968"/>
<dbReference type="NCBIfam" id="TIGR04205">
    <property type="entry name" value="classIII_w_PIP"/>
    <property type="match status" value="1"/>
</dbReference>
<dbReference type="AlphaFoldDB" id="F6BDF0"/>
<dbReference type="RefSeq" id="WP_013799113.1">
    <property type="nucleotide sequence ID" value="NC_015562.1"/>
</dbReference>
<dbReference type="STRING" id="880724.Metig_0968"/>
<proteinExistence type="predicted"/>
<dbReference type="EMBL" id="CP002737">
    <property type="protein sequence ID" value="AEF96511.1"/>
    <property type="molecule type" value="Genomic_DNA"/>
</dbReference>
<dbReference type="InterPro" id="IPR007166">
    <property type="entry name" value="Class3_signal_pept_motif"/>
</dbReference>
<accession>F6BDF0</accession>
<dbReference type="HOGENOM" id="CLU_197251_1_0_2"/>
<dbReference type="Pfam" id="PF04021">
    <property type="entry name" value="Class_IIIsignal"/>
    <property type="match status" value="1"/>
</dbReference>
<gene>
    <name evidence="3" type="ordered locus">Metig_0968</name>
</gene>
<dbReference type="Proteomes" id="UP000009227">
    <property type="component" value="Chromosome"/>
</dbReference>
<feature type="compositionally biased region" description="Low complexity" evidence="1">
    <location>
        <begin position="37"/>
        <end position="52"/>
    </location>
</feature>
<evidence type="ECO:0000313" key="4">
    <source>
        <dbReference type="Proteomes" id="UP000009227"/>
    </source>
</evidence>
<protein>
    <submittedName>
        <fullName evidence="3">Class III signal peptide-containing protein</fullName>
    </submittedName>
</protein>
<keyword evidence="2" id="KW-1133">Transmembrane helix</keyword>
<keyword evidence="2" id="KW-0472">Membrane</keyword>
<keyword evidence="2" id="KW-0812">Transmembrane</keyword>
<feature type="transmembrane region" description="Helical" evidence="2">
    <location>
        <begin position="12"/>
        <end position="34"/>
    </location>
</feature>
<evidence type="ECO:0000256" key="2">
    <source>
        <dbReference type="SAM" id="Phobius"/>
    </source>
</evidence>
<reference evidence="3 4" key="1">
    <citation type="submission" date="2011-05" db="EMBL/GenBank/DDBJ databases">
        <title>Complete sequence of Methanotorris igneus Kol 5.</title>
        <authorList>
            <consortium name="US DOE Joint Genome Institute"/>
            <person name="Lucas S."/>
            <person name="Han J."/>
            <person name="Lapidus A."/>
            <person name="Cheng J.-F."/>
            <person name="Goodwin L."/>
            <person name="Pitluck S."/>
            <person name="Peters L."/>
            <person name="Mikhailova N."/>
            <person name="Chertkov O."/>
            <person name="Han C."/>
            <person name="Tapia R."/>
            <person name="Land M."/>
            <person name="Hauser L."/>
            <person name="Kyrpides N."/>
            <person name="Ivanova N."/>
            <person name="Pagani I."/>
            <person name="Sieprawska-Lupa M."/>
            <person name="Whitman W."/>
            <person name="Woyke T."/>
        </authorList>
    </citation>
    <scope>NUCLEOTIDE SEQUENCE [LARGE SCALE GENOMIC DNA]</scope>
    <source>
        <strain evidence="4">DSM 5666 / JCM 11834 / Kol 5</strain>
    </source>
</reference>
<name>F6BDF0_METIK</name>
<organism evidence="4">
    <name type="scientific">Methanotorris igneus (strain DSM 5666 / JCM 11834 / Kol 5)</name>
    <dbReference type="NCBI Taxonomy" id="880724"/>
    <lineage>
        <taxon>Archaea</taxon>
        <taxon>Methanobacteriati</taxon>
        <taxon>Methanobacteriota</taxon>
        <taxon>Methanomada group</taxon>
        <taxon>Methanococci</taxon>
        <taxon>Methanococcales</taxon>
        <taxon>Methanocaldococcaceae</taxon>
        <taxon>Methanotorris</taxon>
    </lineage>
</organism>
<dbReference type="InterPro" id="IPR026451">
    <property type="entry name" value="ClassIII_w_PIP"/>
</dbReference>